<dbReference type="InterPro" id="IPR038763">
    <property type="entry name" value="DHH_sf"/>
</dbReference>
<comment type="caution">
    <text evidence="2">The sequence shown here is derived from an EMBL/GenBank/DDBJ whole genome shotgun (WGS) entry which is preliminary data.</text>
</comment>
<dbReference type="Gene3D" id="3.90.1640.30">
    <property type="match status" value="1"/>
</dbReference>
<sequence>MTSTAERAKFLGDFHNAVDQFIDNSYTRVLIISHNDADGISSLHIIQNLLYKLNIDYDYFIYNRSVSWENFLTGILSKRQSVKTAFIFTDLGSNLEELIPIINIRKEHFYILDHHEIDASFTIDKMPENLFFVNPTIHGFDGLEHISGSTLAYMFAKQIKPSVIKQGWLAILGIAGDSLKSMDKLQSFNREIYEELQNEELIEDKKGLTVFGNMHENIKNGLKYSILPFIIGFGGEPDQHISSFLNSIKIDPKSKVVNLNESEIKIIQQNANIDCYGHYALLPQKSGLLKHAFEHALLLNILCFKNISAALSIIQLKKITRYAKDVYNDYISSLVFNLKTLSNETPTYETEKAIFMEVRGKIPPSNWSDTASFSAVNNLFSVSKILFLGGLEIKSGTIKLSIRCSREYIQKKKGNGVNTIISEIKKELGGVGGGHKLAGGIRLSKPSYERLKTLVDEFI</sequence>
<dbReference type="EMBL" id="LAZR01000903">
    <property type="protein sequence ID" value="KKN54997.1"/>
    <property type="molecule type" value="Genomic_DNA"/>
</dbReference>
<feature type="domain" description="DDH" evidence="1">
    <location>
        <begin position="28"/>
        <end position="158"/>
    </location>
</feature>
<dbReference type="AlphaFoldDB" id="A0A0F9RYJ2"/>
<proteinExistence type="predicted"/>
<dbReference type="InterPro" id="IPR001667">
    <property type="entry name" value="DDH_dom"/>
</dbReference>
<name>A0A0F9RYJ2_9ZZZZ</name>
<dbReference type="GO" id="GO:0004527">
    <property type="term" value="F:exonuclease activity"/>
    <property type="evidence" value="ECO:0007669"/>
    <property type="project" value="UniProtKB-KW"/>
</dbReference>
<reference evidence="2" key="1">
    <citation type="journal article" date="2015" name="Nature">
        <title>Complex archaea that bridge the gap between prokaryotes and eukaryotes.</title>
        <authorList>
            <person name="Spang A."/>
            <person name="Saw J.H."/>
            <person name="Jorgensen S.L."/>
            <person name="Zaremba-Niedzwiedzka K."/>
            <person name="Martijn J."/>
            <person name="Lind A.E."/>
            <person name="van Eijk R."/>
            <person name="Schleper C."/>
            <person name="Guy L."/>
            <person name="Ettema T.J."/>
        </authorList>
    </citation>
    <scope>NUCLEOTIDE SEQUENCE</scope>
</reference>
<organism evidence="2">
    <name type="scientific">marine sediment metagenome</name>
    <dbReference type="NCBI Taxonomy" id="412755"/>
    <lineage>
        <taxon>unclassified sequences</taxon>
        <taxon>metagenomes</taxon>
        <taxon>ecological metagenomes</taxon>
    </lineage>
</organism>
<protein>
    <recommendedName>
        <fullName evidence="1">DDH domain-containing protein</fullName>
    </recommendedName>
</protein>
<evidence type="ECO:0000313" key="2">
    <source>
        <dbReference type="EMBL" id="KKN54997.1"/>
    </source>
</evidence>
<dbReference type="PANTHER" id="PTHR30255:SF2">
    <property type="entry name" value="SINGLE-STRANDED-DNA-SPECIFIC EXONUCLEASE RECJ"/>
    <property type="match status" value="1"/>
</dbReference>
<dbReference type="Pfam" id="PF01368">
    <property type="entry name" value="DHH"/>
    <property type="match status" value="1"/>
</dbReference>
<dbReference type="PANTHER" id="PTHR30255">
    <property type="entry name" value="SINGLE-STRANDED-DNA-SPECIFIC EXONUCLEASE RECJ"/>
    <property type="match status" value="1"/>
</dbReference>
<dbReference type="InterPro" id="IPR051673">
    <property type="entry name" value="SSDNA_exonuclease_RecJ"/>
</dbReference>
<evidence type="ECO:0000259" key="1">
    <source>
        <dbReference type="Pfam" id="PF01368"/>
    </source>
</evidence>
<dbReference type="SUPFAM" id="SSF64182">
    <property type="entry name" value="DHH phosphoesterases"/>
    <property type="match status" value="1"/>
</dbReference>
<accession>A0A0F9RYJ2</accession>
<gene>
    <name evidence="2" type="ORF">LCGC14_0586780</name>
</gene>